<accession>A0A024V024</accession>
<gene>
    <name evidence="7" type="ORF">PFFVO_05223</name>
</gene>
<feature type="transmembrane region" description="Helical" evidence="6">
    <location>
        <begin position="89"/>
        <end position="109"/>
    </location>
</feature>
<comment type="subcellular location">
    <subcellularLocation>
        <location evidence="1 6">Membrane</location>
        <topology evidence="1 6">Multi-pass membrane protein</topology>
    </subcellularLocation>
</comment>
<feature type="transmembrane region" description="Helical" evidence="6">
    <location>
        <begin position="151"/>
        <end position="172"/>
    </location>
</feature>
<dbReference type="GO" id="GO:0009306">
    <property type="term" value="P:protein secretion"/>
    <property type="evidence" value="ECO:0007669"/>
    <property type="project" value="TreeGrafter"/>
</dbReference>
<dbReference type="GO" id="GO:0000139">
    <property type="term" value="C:Golgi membrane"/>
    <property type="evidence" value="ECO:0007669"/>
    <property type="project" value="TreeGrafter"/>
</dbReference>
<dbReference type="GO" id="GO:0016192">
    <property type="term" value="P:vesicle-mediated transport"/>
    <property type="evidence" value="ECO:0007669"/>
    <property type="project" value="TreeGrafter"/>
</dbReference>
<name>A0A024V024_PLAFA</name>
<feature type="transmembrane region" description="Helical" evidence="6">
    <location>
        <begin position="58"/>
        <end position="77"/>
    </location>
</feature>
<sequence>MSAGIYQSGQDDMNKSNISNEIMNNMMNVNNNFNFSSFNQNDLPRYVNEFIQKMNHPYICMIHVLPKFFSIFIYFLGPFLFRNEKSKEYDFIITFAITFFLVSLDFYLVKNITGRFLVRMIWWIDSGEDYSNNVIFHSLEDKSTNSNEKNVFWFSLYIYVFIWLVQTIQMFISFQVCWFLLCVLCFFLSYYNLYNFWKCSKEQPEIVTGVLNKINFNAILKKLVNNKTYY</sequence>
<evidence type="ECO:0000256" key="6">
    <source>
        <dbReference type="RuleBase" id="RU361206"/>
    </source>
</evidence>
<evidence type="ECO:0000313" key="8">
    <source>
        <dbReference type="Proteomes" id="UP000030690"/>
    </source>
</evidence>
<evidence type="ECO:0000256" key="5">
    <source>
        <dbReference type="ARBA" id="ARBA00023136"/>
    </source>
</evidence>
<dbReference type="EMBL" id="KI925152">
    <property type="protein sequence ID" value="ETW15892.1"/>
    <property type="molecule type" value="Genomic_DNA"/>
</dbReference>
<evidence type="ECO:0000256" key="3">
    <source>
        <dbReference type="ARBA" id="ARBA00022692"/>
    </source>
</evidence>
<evidence type="ECO:0000313" key="7">
    <source>
        <dbReference type="EMBL" id="ETW15892.1"/>
    </source>
</evidence>
<keyword evidence="5 6" id="KW-0472">Membrane</keyword>
<keyword evidence="4 6" id="KW-1133">Transmembrane helix</keyword>
<reference evidence="7 8" key="2">
    <citation type="submission" date="2013-02" db="EMBL/GenBank/DDBJ databases">
        <title>The Genome Sequence of Plasmodium falciparum Vietnam Oak-Knoll (FVO).</title>
        <authorList>
            <consortium name="The Broad Institute Genome Sequencing Platform"/>
            <consortium name="The Broad Institute Genome Sequencing Center for Infectious Disease"/>
            <person name="Neafsey D."/>
            <person name="Cheeseman I."/>
            <person name="Volkman S."/>
            <person name="Adams J."/>
            <person name="Walker B."/>
            <person name="Young S.K."/>
            <person name="Zeng Q."/>
            <person name="Gargeya S."/>
            <person name="Fitzgerald M."/>
            <person name="Haas B."/>
            <person name="Abouelleil A."/>
            <person name="Alvarado L."/>
            <person name="Arachchi H.M."/>
            <person name="Berlin A.M."/>
            <person name="Chapman S.B."/>
            <person name="Dewar J."/>
            <person name="Goldberg J."/>
            <person name="Griggs A."/>
            <person name="Gujja S."/>
            <person name="Hansen M."/>
            <person name="Howarth C."/>
            <person name="Imamovic A."/>
            <person name="Larimer J."/>
            <person name="McCowan C."/>
            <person name="Murphy C."/>
            <person name="Neiman D."/>
            <person name="Pearson M."/>
            <person name="Priest M."/>
            <person name="Roberts A."/>
            <person name="Saif S."/>
            <person name="Shea T."/>
            <person name="Sisk P."/>
            <person name="Sykes S."/>
            <person name="Wortman J."/>
            <person name="Nusbaum C."/>
            <person name="Birren B."/>
        </authorList>
    </citation>
    <scope>NUCLEOTIDE SEQUENCE [LARGE SCALE GENOMIC DNA]</scope>
    <source>
        <strain evidence="8">Vietnam Oak-Knoll (FVO)</strain>
    </source>
</reference>
<reference evidence="7 8" key="1">
    <citation type="submission" date="2013-02" db="EMBL/GenBank/DDBJ databases">
        <title>The Genome Annotation of Plasmodium falciparum Vietnam Oak-Knoll (FVO).</title>
        <authorList>
            <consortium name="The Broad Institute Genome Sequencing Platform"/>
            <consortium name="The Broad Institute Genome Sequencing Center for Infectious Disease"/>
            <person name="Neafsey D."/>
            <person name="Hoffman S."/>
            <person name="Volkman S."/>
            <person name="Rosenthal P."/>
            <person name="Walker B."/>
            <person name="Young S.K."/>
            <person name="Zeng Q."/>
            <person name="Gargeya S."/>
            <person name="Fitzgerald M."/>
            <person name="Haas B."/>
            <person name="Abouelleil A."/>
            <person name="Allen A.W."/>
            <person name="Alvarado L."/>
            <person name="Arachchi H.M."/>
            <person name="Berlin A.M."/>
            <person name="Chapman S.B."/>
            <person name="Gainer-Dewar J."/>
            <person name="Goldberg J."/>
            <person name="Griggs A."/>
            <person name="Gujja S."/>
            <person name="Hansen M."/>
            <person name="Howarth C."/>
            <person name="Imamovic A."/>
            <person name="Ireland A."/>
            <person name="Larimer J."/>
            <person name="McCowan C."/>
            <person name="Murphy C."/>
            <person name="Pearson M."/>
            <person name="Poon T.W."/>
            <person name="Priest M."/>
            <person name="Roberts A."/>
            <person name="Saif S."/>
            <person name="Shea T."/>
            <person name="Sisk P."/>
            <person name="Sykes S."/>
            <person name="Wortman J."/>
            <person name="Nusbaum C."/>
            <person name="Birren B."/>
        </authorList>
    </citation>
    <scope>NUCLEOTIDE SEQUENCE [LARGE SCALE GENOMIC DNA]</scope>
    <source>
        <strain evidence="8">Vietnam Oak-Knoll (FVO)</strain>
    </source>
</reference>
<feature type="transmembrane region" description="Helical" evidence="6">
    <location>
        <begin position="178"/>
        <end position="197"/>
    </location>
</feature>
<comment type="similarity">
    <text evidence="2 6">Belongs to the TVP23 family.</text>
</comment>
<proteinExistence type="inferred from homology"/>
<dbReference type="Pfam" id="PF05832">
    <property type="entry name" value="DUF846"/>
    <property type="match status" value="1"/>
</dbReference>
<dbReference type="PANTHER" id="PTHR13019">
    <property type="entry name" value="GOLGI APPARATUS MEMBRANE PROTEIN TVP23"/>
    <property type="match status" value="1"/>
</dbReference>
<protein>
    <recommendedName>
        <fullName evidence="6">Golgi apparatus membrane protein TVP23 homolog</fullName>
    </recommendedName>
</protein>
<dbReference type="InterPro" id="IPR008564">
    <property type="entry name" value="TVP23-like"/>
</dbReference>
<evidence type="ECO:0000256" key="1">
    <source>
        <dbReference type="ARBA" id="ARBA00004141"/>
    </source>
</evidence>
<dbReference type="Proteomes" id="UP000030690">
    <property type="component" value="Unassembled WGS sequence"/>
</dbReference>
<evidence type="ECO:0000256" key="4">
    <source>
        <dbReference type="ARBA" id="ARBA00022989"/>
    </source>
</evidence>
<dbReference type="OrthoDB" id="2151161at2759"/>
<keyword evidence="3 6" id="KW-0812">Transmembrane</keyword>
<evidence type="ECO:0000256" key="2">
    <source>
        <dbReference type="ARBA" id="ARBA00005467"/>
    </source>
</evidence>
<dbReference type="PANTHER" id="PTHR13019:SF7">
    <property type="entry name" value="GOLGI APPARATUS MEMBRANE PROTEIN TVP23"/>
    <property type="match status" value="1"/>
</dbReference>
<organism evidence="7 8">
    <name type="scientific">Plasmodium falciparum Vietnam Oak-Knoll</name>
    <name type="common">FVO</name>
    <dbReference type="NCBI Taxonomy" id="1036723"/>
    <lineage>
        <taxon>Eukaryota</taxon>
        <taxon>Sar</taxon>
        <taxon>Alveolata</taxon>
        <taxon>Apicomplexa</taxon>
        <taxon>Aconoidasida</taxon>
        <taxon>Haemosporida</taxon>
        <taxon>Plasmodiidae</taxon>
        <taxon>Plasmodium</taxon>
        <taxon>Plasmodium (Laverania)</taxon>
    </lineage>
</organism>
<dbReference type="AlphaFoldDB" id="A0A024V024"/>